<feature type="transmembrane region" description="Helical" evidence="2">
    <location>
        <begin position="89"/>
        <end position="107"/>
    </location>
</feature>
<name>A0A1Y1HRL8_KLENI</name>
<feature type="compositionally biased region" description="Acidic residues" evidence="1">
    <location>
        <begin position="240"/>
        <end position="249"/>
    </location>
</feature>
<keyword evidence="2" id="KW-1133">Transmembrane helix</keyword>
<dbReference type="Proteomes" id="UP000054558">
    <property type="component" value="Unassembled WGS sequence"/>
</dbReference>
<gene>
    <name evidence="3" type="ORF">KFL_000380390</name>
</gene>
<feature type="region of interest" description="Disordered" evidence="1">
    <location>
        <begin position="58"/>
        <end position="82"/>
    </location>
</feature>
<keyword evidence="2" id="KW-0812">Transmembrane</keyword>
<organism evidence="3 4">
    <name type="scientific">Klebsormidium nitens</name>
    <name type="common">Green alga</name>
    <name type="synonym">Ulothrix nitens</name>
    <dbReference type="NCBI Taxonomy" id="105231"/>
    <lineage>
        <taxon>Eukaryota</taxon>
        <taxon>Viridiplantae</taxon>
        <taxon>Streptophyta</taxon>
        <taxon>Klebsormidiophyceae</taxon>
        <taxon>Klebsormidiales</taxon>
        <taxon>Klebsormidiaceae</taxon>
        <taxon>Klebsormidium</taxon>
    </lineage>
</organism>
<evidence type="ECO:0000313" key="3">
    <source>
        <dbReference type="EMBL" id="GAQ79809.1"/>
    </source>
</evidence>
<evidence type="ECO:0000256" key="1">
    <source>
        <dbReference type="SAM" id="MobiDB-lite"/>
    </source>
</evidence>
<proteinExistence type="predicted"/>
<evidence type="ECO:0000256" key="2">
    <source>
        <dbReference type="SAM" id="Phobius"/>
    </source>
</evidence>
<reference evidence="3 4" key="1">
    <citation type="journal article" date="2014" name="Nat. Commun.">
        <title>Klebsormidium flaccidum genome reveals primary factors for plant terrestrial adaptation.</title>
        <authorList>
            <person name="Hori K."/>
            <person name="Maruyama F."/>
            <person name="Fujisawa T."/>
            <person name="Togashi T."/>
            <person name="Yamamoto N."/>
            <person name="Seo M."/>
            <person name="Sato S."/>
            <person name="Yamada T."/>
            <person name="Mori H."/>
            <person name="Tajima N."/>
            <person name="Moriyama T."/>
            <person name="Ikeuchi M."/>
            <person name="Watanabe M."/>
            <person name="Wada H."/>
            <person name="Kobayashi K."/>
            <person name="Saito M."/>
            <person name="Masuda T."/>
            <person name="Sasaki-Sekimoto Y."/>
            <person name="Mashiguchi K."/>
            <person name="Awai K."/>
            <person name="Shimojima M."/>
            <person name="Masuda S."/>
            <person name="Iwai M."/>
            <person name="Nobusawa T."/>
            <person name="Narise T."/>
            <person name="Kondo S."/>
            <person name="Saito H."/>
            <person name="Sato R."/>
            <person name="Murakawa M."/>
            <person name="Ihara Y."/>
            <person name="Oshima-Yamada Y."/>
            <person name="Ohtaka K."/>
            <person name="Satoh M."/>
            <person name="Sonobe K."/>
            <person name="Ishii M."/>
            <person name="Ohtani R."/>
            <person name="Kanamori-Sato M."/>
            <person name="Honoki R."/>
            <person name="Miyazaki D."/>
            <person name="Mochizuki H."/>
            <person name="Umetsu J."/>
            <person name="Higashi K."/>
            <person name="Shibata D."/>
            <person name="Kamiya Y."/>
            <person name="Sato N."/>
            <person name="Nakamura Y."/>
            <person name="Tabata S."/>
            <person name="Ida S."/>
            <person name="Kurokawa K."/>
            <person name="Ohta H."/>
        </authorList>
    </citation>
    <scope>NUCLEOTIDE SEQUENCE [LARGE SCALE GENOMIC DNA]</scope>
    <source>
        <strain evidence="3 4">NIES-2285</strain>
    </source>
</reference>
<evidence type="ECO:0000313" key="4">
    <source>
        <dbReference type="Proteomes" id="UP000054558"/>
    </source>
</evidence>
<keyword evidence="4" id="KW-1185">Reference proteome</keyword>
<feature type="compositionally biased region" description="Gly residues" evidence="1">
    <location>
        <begin position="250"/>
        <end position="262"/>
    </location>
</feature>
<protein>
    <submittedName>
        <fullName evidence="3">Uncharacterized protein</fullName>
    </submittedName>
</protein>
<keyword evidence="2" id="KW-0472">Membrane</keyword>
<accession>A0A1Y1HRL8</accession>
<dbReference type="AlphaFoldDB" id="A0A1Y1HRL8"/>
<feature type="region of interest" description="Disordered" evidence="1">
    <location>
        <begin position="239"/>
        <end position="269"/>
    </location>
</feature>
<feature type="compositionally biased region" description="Basic residues" evidence="1">
    <location>
        <begin position="71"/>
        <end position="82"/>
    </location>
</feature>
<dbReference type="EMBL" id="DF236987">
    <property type="protein sequence ID" value="GAQ79809.1"/>
    <property type="molecule type" value="Genomic_DNA"/>
</dbReference>
<sequence length="269" mass="28664">MSTAKEGGPPPADGEDERVLALLQGLSDKLGAVEQEILTDASGRTTRRVKDKVVVSNKGEARNLQDEMQSLRRRRTENPRKGPRGKLRFCIQASVLLLLLLGGYLYLRRQTRPFSISRWREGNESFPGLHWFDRSSFEQGGKGTGSRKGGDEGVADVSESALREAIEAVKEAGNGDAADGAVQVGLADTEGAGMDEQQSQLRKKVSDAKSLLSDEAGAAKDALESSKLGTAIKEKVVQLEQEEAEDVDGEGSGGGGTVVGVGDGRKIGR</sequence>